<dbReference type="InterPro" id="IPR004113">
    <property type="entry name" value="FAD-bd_oxidored_4_C"/>
</dbReference>
<comment type="cofactor">
    <cofactor evidence="1">
        <name>FAD</name>
        <dbReference type="ChEBI" id="CHEBI:57692"/>
    </cofactor>
</comment>
<keyword evidence="8" id="KW-1185">Reference proteome</keyword>
<comment type="similarity">
    <text evidence="2">Belongs to the FAD-binding oxidoreductase/transferase type 4 family.</text>
</comment>
<dbReference type="Gene3D" id="3.30.70.2740">
    <property type="match status" value="1"/>
</dbReference>
<evidence type="ECO:0000256" key="5">
    <source>
        <dbReference type="ARBA" id="ARBA00023002"/>
    </source>
</evidence>
<comment type="caution">
    <text evidence="7">The sequence shown here is derived from an EMBL/GenBank/DDBJ whole genome shotgun (WGS) entry which is preliminary data.</text>
</comment>
<dbReference type="EMBL" id="LGUG01000013">
    <property type="protein sequence ID" value="KON84106.1"/>
    <property type="molecule type" value="Genomic_DNA"/>
</dbReference>
<dbReference type="AlphaFoldDB" id="A0A0M0G3R6"/>
<accession>A0A0M0G3R6</accession>
<dbReference type="OrthoDB" id="9767256at2"/>
<dbReference type="FunFam" id="3.30.70.2740:FF:000001">
    <property type="entry name" value="D-lactate dehydrogenase mitochondrial"/>
    <property type="match status" value="1"/>
</dbReference>
<evidence type="ECO:0000259" key="6">
    <source>
        <dbReference type="PROSITE" id="PS51387"/>
    </source>
</evidence>
<dbReference type="InterPro" id="IPR006094">
    <property type="entry name" value="Oxid_FAD_bind_N"/>
</dbReference>
<evidence type="ECO:0000256" key="3">
    <source>
        <dbReference type="ARBA" id="ARBA00022630"/>
    </source>
</evidence>
<dbReference type="InterPro" id="IPR016171">
    <property type="entry name" value="Vanillyl_alc_oxidase_C-sub2"/>
</dbReference>
<dbReference type="SUPFAM" id="SSF55103">
    <property type="entry name" value="FAD-linked oxidases, C-terminal domain"/>
    <property type="match status" value="1"/>
</dbReference>
<protein>
    <submittedName>
        <fullName evidence="7">FAD-binding protein</fullName>
    </submittedName>
</protein>
<organism evidence="7 8">
    <name type="scientific">Aneurinibacillus migulanus</name>
    <name type="common">Bacillus migulanus</name>
    <dbReference type="NCBI Taxonomy" id="47500"/>
    <lineage>
        <taxon>Bacteria</taxon>
        <taxon>Bacillati</taxon>
        <taxon>Bacillota</taxon>
        <taxon>Bacilli</taxon>
        <taxon>Bacillales</taxon>
        <taxon>Paenibacillaceae</taxon>
        <taxon>Aneurinibacillus group</taxon>
        <taxon>Aneurinibacillus</taxon>
    </lineage>
</organism>
<evidence type="ECO:0000313" key="8">
    <source>
        <dbReference type="Proteomes" id="UP000037269"/>
    </source>
</evidence>
<dbReference type="RefSeq" id="WP_043067118.1">
    <property type="nucleotide sequence ID" value="NZ_BJOA01000179.1"/>
</dbReference>
<sequence length="501" mass="53752">MIELLSNSSDDLLNIEGGNVVEQSVKSELRSIVGKDYFLDTPNELYVYSYDATPLYQAMPDVVLIPSSVEEVAAIMKVANKNRIPIVSRGSGTNLCGGTVPVEGGIVLNMNRLNAFKEIDQENLTATFGPGVITADVHKAVEAVGLFYPPDPGSMRISTMGGNVAECAGGMRGLKYGVTKDYIMGLEAVLPGGEVLHVGGKNAKDVAGYDVTKLLVGSEGTLAVITEITAKLVPLPAAKQTMVAYYNDLTAAARTVQRVIAAKIIPATLEFLDQATMVVVEDFAKIGLPLDMKAMLIIEQDGSEWQVEQDMARIADICRSEGATEVRTAQTAEEGASLMAARRSALSALARVKPTTILEDATVPRSNLAAMVDQVEVIAKKYDLQICTFGHAGDGNLHPTCLTDERDKEEIHRVEQAFEEIFHAAIKLGGTITGEHGVGMAKAGYLDLKVGPVGMDLMKRIKEAFDPHGIMNPGKIFAKSARRRVVVQTNGCGCKHEHAHN</sequence>
<dbReference type="SUPFAM" id="SSF56176">
    <property type="entry name" value="FAD-binding/transporter-associated domain-like"/>
    <property type="match status" value="1"/>
</dbReference>
<dbReference type="Proteomes" id="UP000037269">
    <property type="component" value="Unassembled WGS sequence"/>
</dbReference>
<dbReference type="GeneID" id="42309270"/>
<dbReference type="Gene3D" id="1.10.45.10">
    <property type="entry name" value="Vanillyl-alcohol Oxidase, Chain A, domain 4"/>
    <property type="match status" value="1"/>
</dbReference>
<dbReference type="Gene3D" id="3.30.465.10">
    <property type="match status" value="1"/>
</dbReference>
<keyword evidence="3" id="KW-0285">Flavoprotein</keyword>
<dbReference type="PANTHER" id="PTHR42934">
    <property type="entry name" value="GLYCOLATE OXIDASE SUBUNIT GLCD"/>
    <property type="match status" value="1"/>
</dbReference>
<dbReference type="PROSITE" id="PS51387">
    <property type="entry name" value="FAD_PCMH"/>
    <property type="match status" value="1"/>
</dbReference>
<dbReference type="FunFam" id="1.10.45.10:FF:000001">
    <property type="entry name" value="D-lactate dehydrogenase mitochondrial"/>
    <property type="match status" value="1"/>
</dbReference>
<evidence type="ECO:0000256" key="2">
    <source>
        <dbReference type="ARBA" id="ARBA00008000"/>
    </source>
</evidence>
<dbReference type="InterPro" id="IPR051914">
    <property type="entry name" value="FAD-linked_OxidoTrans_Type4"/>
</dbReference>
<dbReference type="Pfam" id="PF02913">
    <property type="entry name" value="FAD-oxidase_C"/>
    <property type="match status" value="1"/>
</dbReference>
<keyword evidence="5" id="KW-0560">Oxidoreductase</keyword>
<evidence type="ECO:0000256" key="1">
    <source>
        <dbReference type="ARBA" id="ARBA00001974"/>
    </source>
</evidence>
<dbReference type="GO" id="GO:0016491">
    <property type="term" value="F:oxidoreductase activity"/>
    <property type="evidence" value="ECO:0007669"/>
    <property type="project" value="UniProtKB-KW"/>
</dbReference>
<evidence type="ECO:0000313" key="7">
    <source>
        <dbReference type="EMBL" id="KON84106.1"/>
    </source>
</evidence>
<dbReference type="PATRIC" id="fig|47500.9.peg.334"/>
<feature type="domain" description="FAD-binding PCMH-type" evidence="6">
    <location>
        <begin position="56"/>
        <end position="235"/>
    </location>
</feature>
<dbReference type="InterPro" id="IPR016166">
    <property type="entry name" value="FAD-bd_PCMH"/>
</dbReference>
<keyword evidence="4" id="KW-0274">FAD</keyword>
<dbReference type="Pfam" id="PF01565">
    <property type="entry name" value="FAD_binding_4"/>
    <property type="match status" value="1"/>
</dbReference>
<dbReference type="GO" id="GO:0071949">
    <property type="term" value="F:FAD binding"/>
    <property type="evidence" value="ECO:0007669"/>
    <property type="project" value="InterPro"/>
</dbReference>
<reference evidence="7 8" key="1">
    <citation type="submission" date="2015-07" db="EMBL/GenBank/DDBJ databases">
        <title>Fjat-14205 dsm 2895.</title>
        <authorList>
            <person name="Liu B."/>
            <person name="Wang J."/>
            <person name="Zhu Y."/>
            <person name="Liu G."/>
            <person name="Chen Q."/>
            <person name="Chen Z."/>
            <person name="Lan J."/>
            <person name="Che J."/>
            <person name="Ge C."/>
            <person name="Shi H."/>
            <person name="Pan Z."/>
            <person name="Liu X."/>
        </authorList>
    </citation>
    <scope>NUCLEOTIDE SEQUENCE [LARGE SCALE GENOMIC DNA]</scope>
    <source>
        <strain evidence="7 8">DSM 2895</strain>
    </source>
</reference>
<dbReference type="InterPro" id="IPR016169">
    <property type="entry name" value="FAD-bd_PCMH_sub2"/>
</dbReference>
<dbReference type="InterPro" id="IPR016164">
    <property type="entry name" value="FAD-linked_Oxase-like_C"/>
</dbReference>
<proteinExistence type="inferred from homology"/>
<evidence type="ECO:0000256" key="4">
    <source>
        <dbReference type="ARBA" id="ARBA00022827"/>
    </source>
</evidence>
<name>A0A0M0G3R6_ANEMI</name>
<dbReference type="InterPro" id="IPR036318">
    <property type="entry name" value="FAD-bd_PCMH-like_sf"/>
</dbReference>
<gene>
    <name evidence="7" type="ORF">AF333_29510</name>
</gene>
<dbReference type="STRING" id="47500.AF333_29510"/>
<dbReference type="PANTHER" id="PTHR42934:SF2">
    <property type="entry name" value="GLYCOLATE OXIDASE SUBUNIT GLCD"/>
    <property type="match status" value="1"/>
</dbReference>